<dbReference type="Pfam" id="PF07730">
    <property type="entry name" value="HisKA_3"/>
    <property type="match status" value="1"/>
</dbReference>
<dbReference type="SUPFAM" id="SSF55874">
    <property type="entry name" value="ATPase domain of HSP90 chaperone/DNA topoisomerase II/histidine kinase"/>
    <property type="match status" value="1"/>
</dbReference>
<dbReference type="GO" id="GO:0000155">
    <property type="term" value="F:phosphorelay sensor kinase activity"/>
    <property type="evidence" value="ECO:0007669"/>
    <property type="project" value="InterPro"/>
</dbReference>
<keyword evidence="4" id="KW-1133">Transmembrane helix</keyword>
<sequence length="655" mass="75582">MKLPIVPFVKNRFYPSKSIFYFLIVFFLLLTWQSRKAFGQSKTDPQKEFGKLNDAYYSGKVSALQYFIKADSITHQLFSEGRHFETKELLDLLDLYEETAWSKTEYGRARVSYYFLFFNNARMFKKKGASMYYAEKITEEYKKQGEEHPLVEQLQKCKIYQEQRLYNKVIEVFRNEKKYLESLPMRLRQNRTDESVGLNAMYILSPVLTGYIKINDTGSVRRTAILAREIGTALQHKYPIRRPQMLYNDLLMIDIEHSVANFEHRYGDVKKLLNRMEALKATYKDQATSFIDINLVRLRLENYLNLKNPDSLQSYIAKYESSSNFGKSQSADLAEFKAKLRVIRGDYQGAYSHLAEALELERDLQASLMTESSDLLYAYTQAEHSSIALQKTEKIKHQRTMWLVLISVSASVLILVIYLTMVYRSKKAKAQVEALNNIANMQIVAMEEARYEAVKEEQQRLGQDLHDGLSSSIASIRHQLEILSMDTEDMNLKNRLGRLQLETAKAYETTRNKSHEWFNASAGQLEQSFEKQIKLLTDKTLPDDRYNKNIHIDDNAMSKVGPDMRIALLHIIQEAITNIIKHARAKNIDILIYEEVASLIVEVMDDGVGLGKMKSGNGKSAIGLESMCRRTKYLNGDIKISSRTKGTEIVITIPL</sequence>
<evidence type="ECO:0000256" key="1">
    <source>
        <dbReference type="ARBA" id="ARBA00022679"/>
    </source>
</evidence>
<dbReference type="GO" id="GO:0046983">
    <property type="term" value="F:protein dimerization activity"/>
    <property type="evidence" value="ECO:0007669"/>
    <property type="project" value="InterPro"/>
</dbReference>
<keyword evidence="4" id="KW-0812">Transmembrane</keyword>
<keyword evidence="6" id="KW-0547">Nucleotide-binding</keyword>
<protein>
    <submittedName>
        <fullName evidence="6">ATP-binding protein</fullName>
    </submittedName>
</protein>
<dbReference type="PROSITE" id="PS50109">
    <property type="entry name" value="HIS_KIN"/>
    <property type="match status" value="1"/>
</dbReference>
<evidence type="ECO:0000259" key="5">
    <source>
        <dbReference type="PROSITE" id="PS50109"/>
    </source>
</evidence>
<keyword evidence="4" id="KW-0472">Membrane</keyword>
<evidence type="ECO:0000313" key="6">
    <source>
        <dbReference type="EMBL" id="WEK18270.1"/>
    </source>
</evidence>
<dbReference type="InterPro" id="IPR036890">
    <property type="entry name" value="HATPase_C_sf"/>
</dbReference>
<gene>
    <name evidence="6" type="ORF">P0Y49_15875</name>
</gene>
<dbReference type="Proteomes" id="UP001214530">
    <property type="component" value="Chromosome"/>
</dbReference>
<keyword evidence="3" id="KW-0902">Two-component regulatory system</keyword>
<feature type="transmembrane region" description="Helical" evidence="4">
    <location>
        <begin position="401"/>
        <end position="421"/>
    </location>
</feature>
<reference evidence="6" key="1">
    <citation type="submission" date="2023-03" db="EMBL/GenBank/DDBJ databases">
        <title>Andean soil-derived lignocellulolytic bacterial consortium as a source of novel taxa and putative plastic-active enzymes.</title>
        <authorList>
            <person name="Diaz-Garcia L."/>
            <person name="Chuvochina M."/>
            <person name="Feuerriegel G."/>
            <person name="Bunk B."/>
            <person name="Sproer C."/>
            <person name="Streit W.R."/>
            <person name="Rodriguez L.M."/>
            <person name="Overmann J."/>
            <person name="Jimenez D.J."/>
        </authorList>
    </citation>
    <scope>NUCLEOTIDE SEQUENCE</scope>
    <source>
        <strain evidence="6">MAG 3858</strain>
    </source>
</reference>
<dbReference type="InterPro" id="IPR003594">
    <property type="entry name" value="HATPase_dom"/>
</dbReference>
<dbReference type="SMART" id="SM00387">
    <property type="entry name" value="HATPase_c"/>
    <property type="match status" value="1"/>
</dbReference>
<dbReference type="AlphaFoldDB" id="A0AAJ6B5L0"/>
<proteinExistence type="predicted"/>
<accession>A0AAJ6B5L0</accession>
<keyword evidence="1" id="KW-0808">Transferase</keyword>
<feature type="domain" description="Histidine kinase" evidence="5">
    <location>
        <begin position="568"/>
        <end position="655"/>
    </location>
</feature>
<dbReference type="Gene3D" id="1.20.5.1930">
    <property type="match status" value="1"/>
</dbReference>
<dbReference type="Pfam" id="PF02518">
    <property type="entry name" value="HATPase_c"/>
    <property type="match status" value="1"/>
</dbReference>
<keyword evidence="6" id="KW-0067">ATP-binding</keyword>
<dbReference type="GO" id="GO:0005524">
    <property type="term" value="F:ATP binding"/>
    <property type="evidence" value="ECO:0007669"/>
    <property type="project" value="UniProtKB-KW"/>
</dbReference>
<evidence type="ECO:0000256" key="2">
    <source>
        <dbReference type="ARBA" id="ARBA00022777"/>
    </source>
</evidence>
<dbReference type="GO" id="GO:0016020">
    <property type="term" value="C:membrane"/>
    <property type="evidence" value="ECO:0007669"/>
    <property type="project" value="InterPro"/>
</dbReference>
<name>A0AAJ6B5L0_9SPHI</name>
<dbReference type="EMBL" id="CP119313">
    <property type="protein sequence ID" value="WEK18270.1"/>
    <property type="molecule type" value="Genomic_DNA"/>
</dbReference>
<dbReference type="CDD" id="cd16917">
    <property type="entry name" value="HATPase_UhpB-NarQ-NarX-like"/>
    <property type="match status" value="1"/>
</dbReference>
<dbReference type="PANTHER" id="PTHR24421">
    <property type="entry name" value="NITRATE/NITRITE SENSOR PROTEIN NARX-RELATED"/>
    <property type="match status" value="1"/>
</dbReference>
<evidence type="ECO:0000313" key="7">
    <source>
        <dbReference type="Proteomes" id="UP001214530"/>
    </source>
</evidence>
<organism evidence="6 7">
    <name type="scientific">Candidatus Pedobacter colombiensis</name>
    <dbReference type="NCBI Taxonomy" id="3121371"/>
    <lineage>
        <taxon>Bacteria</taxon>
        <taxon>Pseudomonadati</taxon>
        <taxon>Bacteroidota</taxon>
        <taxon>Sphingobacteriia</taxon>
        <taxon>Sphingobacteriales</taxon>
        <taxon>Sphingobacteriaceae</taxon>
        <taxon>Pedobacter</taxon>
    </lineage>
</organism>
<keyword evidence="2" id="KW-0418">Kinase</keyword>
<dbReference type="Gene3D" id="3.30.565.10">
    <property type="entry name" value="Histidine kinase-like ATPase, C-terminal domain"/>
    <property type="match status" value="1"/>
</dbReference>
<evidence type="ECO:0000256" key="3">
    <source>
        <dbReference type="ARBA" id="ARBA00023012"/>
    </source>
</evidence>
<dbReference type="InterPro" id="IPR011712">
    <property type="entry name" value="Sig_transdc_His_kin_sub3_dim/P"/>
</dbReference>
<evidence type="ECO:0000256" key="4">
    <source>
        <dbReference type="SAM" id="Phobius"/>
    </source>
</evidence>
<dbReference type="InterPro" id="IPR005467">
    <property type="entry name" value="His_kinase_dom"/>
</dbReference>
<dbReference type="InterPro" id="IPR050482">
    <property type="entry name" value="Sensor_HK_TwoCompSys"/>
</dbReference>